<reference evidence="1" key="2">
    <citation type="submission" date="2014-07" db="EMBL/GenBank/DDBJ databases">
        <title>Initial genome analysis of the psychrotolerant acidophile Acidithiobacillus ferrivorans CF27: insights into iron and sulfur oxidation pathways and into biofilm formation.</title>
        <authorList>
            <person name="Talla E."/>
            <person name="Hedrich S."/>
            <person name="Mangenot S."/>
            <person name="Ji B."/>
            <person name="Johnson D.B."/>
            <person name="Barbe V."/>
            <person name="Bonnefoy V."/>
        </authorList>
    </citation>
    <scope>NUCLEOTIDE SEQUENCE [LARGE SCALE GENOMIC DNA]</scope>
    <source>
        <strain evidence="1">CF27</strain>
    </source>
</reference>
<keyword evidence="3" id="KW-1185">Reference proteome</keyword>
<dbReference type="AlphaFoldDB" id="A0A060UVK5"/>
<evidence type="ECO:0000313" key="3">
    <source>
        <dbReference type="Proteomes" id="UP000193925"/>
    </source>
</evidence>
<gene>
    <name evidence="2" type="ORF">AFERRI_10644</name>
    <name evidence="1" type="ORF">AFERRI_400360</name>
</gene>
<reference evidence="2 3" key="3">
    <citation type="submission" date="2017-03" db="EMBL/GenBank/DDBJ databases">
        <authorList>
            <person name="Regsiter A."/>
            <person name="William W."/>
        </authorList>
    </citation>
    <scope>NUCLEOTIDE SEQUENCE [LARGE SCALE GENOMIC DNA]</scope>
    <source>
        <strain evidence="2">PRJEB5721</strain>
    </source>
</reference>
<name>A0A060UVK5_9PROT</name>
<dbReference type="Proteomes" id="UP000193925">
    <property type="component" value="Chromosome AFERRI"/>
</dbReference>
<organism evidence="1">
    <name type="scientific">Acidithiobacillus ferrivorans</name>
    <dbReference type="NCBI Taxonomy" id="160808"/>
    <lineage>
        <taxon>Bacteria</taxon>
        <taxon>Pseudomonadati</taxon>
        <taxon>Pseudomonadota</taxon>
        <taxon>Acidithiobacillia</taxon>
        <taxon>Acidithiobacillales</taxon>
        <taxon>Acidithiobacillaceae</taxon>
        <taxon>Acidithiobacillus</taxon>
    </lineage>
</organism>
<dbReference type="EMBL" id="CCCS020000035">
    <property type="protein sequence ID" value="CDQ10579.1"/>
    <property type="molecule type" value="Genomic_DNA"/>
</dbReference>
<sequence length="157" mass="17960">MKIAIEKQADGFVENGLGLAAINPRNGPQFSPNLYRFLKRKGQAWADACRVYRDADNILRIGLLDDGWFHGAWLMGVLCYGTLEQVWAHPPGNLGDLQEITDFWADYMRIGRCAIDTEHIRSFIGDETRWAVHGDERSCLWCGNAHQKLRTRVEEVR</sequence>
<accession>A0A060UVK5</accession>
<reference evidence="1" key="1">
    <citation type="submission" date="2014-03" db="EMBL/GenBank/DDBJ databases">
        <authorList>
            <person name="Genoscope - CEA"/>
        </authorList>
    </citation>
    <scope>NUCLEOTIDE SEQUENCE [LARGE SCALE GENOMIC DNA]</scope>
    <source>
        <strain evidence="1">CF27</strain>
    </source>
</reference>
<evidence type="ECO:0000313" key="1">
    <source>
        <dbReference type="EMBL" id="CDQ10579.1"/>
    </source>
</evidence>
<dbReference type="EMBL" id="LT841305">
    <property type="protein sequence ID" value="SMH64610.1"/>
    <property type="molecule type" value="Genomic_DNA"/>
</dbReference>
<proteinExistence type="predicted"/>
<protein>
    <submittedName>
        <fullName evidence="1">Uncharacterized protein</fullName>
    </submittedName>
</protein>
<dbReference type="RefSeq" id="WP_035193128.1">
    <property type="nucleotide sequence ID" value="NZ_CCCS020000035.1"/>
</dbReference>
<evidence type="ECO:0000313" key="2">
    <source>
        <dbReference type="EMBL" id="SMH64610.1"/>
    </source>
</evidence>